<feature type="transmembrane region" description="Helical" evidence="1">
    <location>
        <begin position="175"/>
        <end position="193"/>
    </location>
</feature>
<evidence type="ECO:0000256" key="1">
    <source>
        <dbReference type="SAM" id="Phobius"/>
    </source>
</evidence>
<comment type="caution">
    <text evidence="2">The sequence shown here is derived from an EMBL/GenBank/DDBJ whole genome shotgun (WGS) entry which is preliminary data.</text>
</comment>
<feature type="transmembrane region" description="Helical" evidence="1">
    <location>
        <begin position="20"/>
        <end position="38"/>
    </location>
</feature>
<keyword evidence="1" id="KW-1133">Transmembrane helix</keyword>
<keyword evidence="1" id="KW-0472">Membrane</keyword>
<feature type="transmembrane region" description="Helical" evidence="1">
    <location>
        <begin position="199"/>
        <end position="221"/>
    </location>
</feature>
<reference evidence="2" key="2">
    <citation type="submission" date="2020-09" db="EMBL/GenBank/DDBJ databases">
        <authorList>
            <person name="Sun Q."/>
            <person name="Zhou Y."/>
        </authorList>
    </citation>
    <scope>NUCLEOTIDE SEQUENCE</scope>
    <source>
        <strain evidence="2">CGMCC 1.16134</strain>
    </source>
</reference>
<keyword evidence="1" id="KW-0812">Transmembrane</keyword>
<dbReference type="Pfam" id="PF12730">
    <property type="entry name" value="ABC2_membrane_4"/>
    <property type="match status" value="1"/>
</dbReference>
<feature type="transmembrane region" description="Helical" evidence="1">
    <location>
        <begin position="148"/>
        <end position="168"/>
    </location>
</feature>
<dbReference type="AlphaFoldDB" id="A0A917C5U7"/>
<dbReference type="Proteomes" id="UP000637643">
    <property type="component" value="Unassembled WGS sequence"/>
</dbReference>
<gene>
    <name evidence="2" type="ORF">GCM10010912_18520</name>
</gene>
<feature type="transmembrane region" description="Helical" evidence="1">
    <location>
        <begin position="98"/>
        <end position="128"/>
    </location>
</feature>
<evidence type="ECO:0000313" key="2">
    <source>
        <dbReference type="EMBL" id="GGF73588.1"/>
    </source>
</evidence>
<organism evidence="2 3">
    <name type="scientific">Paenibacillus albidus</name>
    <dbReference type="NCBI Taxonomy" id="2041023"/>
    <lineage>
        <taxon>Bacteria</taxon>
        <taxon>Bacillati</taxon>
        <taxon>Bacillota</taxon>
        <taxon>Bacilli</taxon>
        <taxon>Bacillales</taxon>
        <taxon>Paenibacillaceae</taxon>
        <taxon>Paenibacillus</taxon>
    </lineage>
</organism>
<dbReference type="EMBL" id="BMKR01000006">
    <property type="protein sequence ID" value="GGF73588.1"/>
    <property type="molecule type" value="Genomic_DNA"/>
</dbReference>
<name>A0A917C5U7_9BACL</name>
<dbReference type="RefSeq" id="WP_189024087.1">
    <property type="nucleotide sequence ID" value="NZ_BMKR01000006.1"/>
</dbReference>
<protein>
    <submittedName>
        <fullName evidence="2">ABC transporter permease</fullName>
    </submittedName>
</protein>
<proteinExistence type="predicted"/>
<feature type="transmembrane region" description="Helical" evidence="1">
    <location>
        <begin position="58"/>
        <end position="77"/>
    </location>
</feature>
<accession>A0A917C5U7</accession>
<sequence>MLKLISLEIRKHKLGGMLKGAVITSFALLAFMVLILFVEAKEGEAFTSYSEMFEILFVLLKAAFIVFAAVLLSRIVIDEYKNNTISLLFMYPIERKKLMAAKLIIVFGFTLAAIIVSDVVLGLILIAINETWHLVPGTLTLSMVTTELVKLGAGALYAAGISLIPLFFGMRKKSVPTTIVSAILVVSLITSGFNDTFRLGNFTAVSVFLGFFGIVIAYFSLRNIETEDIA</sequence>
<reference evidence="2" key="1">
    <citation type="journal article" date="2014" name="Int. J. Syst. Evol. Microbiol.">
        <title>Complete genome sequence of Corynebacterium casei LMG S-19264T (=DSM 44701T), isolated from a smear-ripened cheese.</title>
        <authorList>
            <consortium name="US DOE Joint Genome Institute (JGI-PGF)"/>
            <person name="Walter F."/>
            <person name="Albersmeier A."/>
            <person name="Kalinowski J."/>
            <person name="Ruckert C."/>
        </authorList>
    </citation>
    <scope>NUCLEOTIDE SEQUENCE</scope>
    <source>
        <strain evidence="2">CGMCC 1.16134</strain>
    </source>
</reference>
<evidence type="ECO:0000313" key="3">
    <source>
        <dbReference type="Proteomes" id="UP000637643"/>
    </source>
</evidence>
<keyword evidence="3" id="KW-1185">Reference proteome</keyword>